<evidence type="ECO:0000313" key="1">
    <source>
        <dbReference type="EMBL" id="CAI9177250.1"/>
    </source>
</evidence>
<evidence type="ECO:0000313" key="2">
    <source>
        <dbReference type="Proteomes" id="UP001176941"/>
    </source>
</evidence>
<organism evidence="1 2">
    <name type="scientific">Rangifer tarandus platyrhynchus</name>
    <name type="common">Svalbard reindeer</name>
    <dbReference type="NCBI Taxonomy" id="3082113"/>
    <lineage>
        <taxon>Eukaryota</taxon>
        <taxon>Metazoa</taxon>
        <taxon>Chordata</taxon>
        <taxon>Craniata</taxon>
        <taxon>Vertebrata</taxon>
        <taxon>Euteleostomi</taxon>
        <taxon>Mammalia</taxon>
        <taxon>Eutheria</taxon>
        <taxon>Laurasiatheria</taxon>
        <taxon>Artiodactyla</taxon>
        <taxon>Ruminantia</taxon>
        <taxon>Pecora</taxon>
        <taxon>Cervidae</taxon>
        <taxon>Odocoileinae</taxon>
        <taxon>Rangifer</taxon>
    </lineage>
</organism>
<gene>
    <name evidence="1" type="ORF">MRATA1EN1_LOCUS26212</name>
</gene>
<accession>A0ABN8ZTE2</accession>
<proteinExistence type="predicted"/>
<reference evidence="1" key="1">
    <citation type="submission" date="2023-04" db="EMBL/GenBank/DDBJ databases">
        <authorList>
            <consortium name="ELIXIR-Norway"/>
        </authorList>
    </citation>
    <scope>NUCLEOTIDE SEQUENCE [LARGE SCALE GENOMIC DNA]</scope>
</reference>
<dbReference type="EMBL" id="OX459942">
    <property type="protein sequence ID" value="CAI9177250.1"/>
    <property type="molecule type" value="Genomic_DNA"/>
</dbReference>
<name>A0ABN8ZTE2_RANTA</name>
<protein>
    <submittedName>
        <fullName evidence="1">Uncharacterized protein</fullName>
    </submittedName>
</protein>
<keyword evidence="2" id="KW-1185">Reference proteome</keyword>
<dbReference type="Proteomes" id="UP001176941">
    <property type="component" value="Chromosome 6"/>
</dbReference>
<sequence>MKSIRKETQCAFPHPYPVKYIKMRFPLLHSTAWGGFGTYWHPNLTRDAMHDPVTPVSQLLTRTRRLNRNHRHTCRGSGKKAQQMQALKLAQTTIRLSRREL</sequence>